<accession>D8J3F7</accession>
<evidence type="ECO:0000313" key="4">
    <source>
        <dbReference type="Proteomes" id="UP000000390"/>
    </source>
</evidence>
<feature type="transmembrane region" description="Helical" evidence="1">
    <location>
        <begin position="48"/>
        <end position="69"/>
    </location>
</feature>
<keyword evidence="1" id="KW-1133">Transmembrane helix</keyword>
<feature type="transmembrane region" description="Helical" evidence="1">
    <location>
        <begin position="22"/>
        <end position="41"/>
    </location>
</feature>
<evidence type="ECO:0000256" key="1">
    <source>
        <dbReference type="SAM" id="Phobius"/>
    </source>
</evidence>
<dbReference type="PATRIC" id="fig|795797.18.peg.1875"/>
<dbReference type="OrthoDB" id="373928at2157"/>
<keyword evidence="5" id="KW-1185">Reference proteome</keyword>
<protein>
    <submittedName>
        <fullName evidence="2">Uncharacterized protein</fullName>
    </submittedName>
</protein>
<gene>
    <name evidence="2" type="ordered locus">HacjB3_09405</name>
    <name evidence="3" type="ORF">C497_13271</name>
</gene>
<dbReference type="GeneID" id="9419690"/>
<dbReference type="Proteomes" id="UP000011645">
    <property type="component" value="Unassembled WGS sequence"/>
</dbReference>
<reference evidence="2 4" key="1">
    <citation type="journal article" date="2010" name="J. Bacteriol.">
        <title>Complete genome sequence of Halalkalicoccus jeotgali B3(T), an extremely halophilic archaeon.</title>
        <authorList>
            <person name="Roh S.W."/>
            <person name="Nam Y.D."/>
            <person name="Nam S.H."/>
            <person name="Choi S.H."/>
            <person name="Park H.S."/>
            <person name="Bae J.W."/>
        </authorList>
    </citation>
    <scope>NUCLEOTIDE SEQUENCE [LARGE SCALE GENOMIC DNA]</scope>
    <source>
        <strain evidence="2">B3</strain>
        <strain evidence="4">DSM 18796 / CECT 7217 / JCM 14584 / KCTC 4019 / B3</strain>
    </source>
</reference>
<evidence type="ECO:0000313" key="2">
    <source>
        <dbReference type="EMBL" id="ADJ15264.1"/>
    </source>
</evidence>
<dbReference type="KEGG" id="hje:HacjB3_09405"/>
<keyword evidence="1" id="KW-0472">Membrane</keyword>
<evidence type="ECO:0000313" key="3">
    <source>
        <dbReference type="EMBL" id="ELY35315.1"/>
    </source>
</evidence>
<organism evidence="2 4">
    <name type="scientific">Halalkalicoccus jeotgali (strain DSM 18796 / CECT 7217 / JCM 14584 / KCTC 4019 / B3)</name>
    <dbReference type="NCBI Taxonomy" id="795797"/>
    <lineage>
        <taxon>Archaea</taxon>
        <taxon>Methanobacteriati</taxon>
        <taxon>Methanobacteriota</taxon>
        <taxon>Stenosarchaea group</taxon>
        <taxon>Halobacteria</taxon>
        <taxon>Halobacteriales</taxon>
        <taxon>Halococcaceae</taxon>
        <taxon>Halalkalicoccus</taxon>
    </lineage>
</organism>
<dbReference type="EMBL" id="AOHV01000034">
    <property type="protein sequence ID" value="ELY35315.1"/>
    <property type="molecule type" value="Genomic_DNA"/>
</dbReference>
<evidence type="ECO:0000313" key="5">
    <source>
        <dbReference type="Proteomes" id="UP000011645"/>
    </source>
</evidence>
<dbReference type="Proteomes" id="UP000000390">
    <property type="component" value="Chromosome"/>
</dbReference>
<proteinExistence type="predicted"/>
<dbReference type="RefSeq" id="WP_008417265.1">
    <property type="nucleotide sequence ID" value="NC_014297.1"/>
</dbReference>
<dbReference type="HOGENOM" id="CLU_2565598_0_0_2"/>
<sequence length="81" mass="8791">MDHEHDIVERAVEDVLREKAKASLLAVVFAFSSVFGLLIVASSFNRGVLLMALGVVFGLTIVASSLRYLGRNVSVLVGYRP</sequence>
<dbReference type="EMBL" id="CP002062">
    <property type="protein sequence ID" value="ADJ15264.1"/>
    <property type="molecule type" value="Genomic_DNA"/>
</dbReference>
<keyword evidence="1" id="KW-0812">Transmembrane</keyword>
<name>D8J3F7_HALJB</name>
<reference evidence="3 5" key="2">
    <citation type="journal article" date="2014" name="PLoS Genet.">
        <title>Phylogenetically driven sequencing of extremely halophilic archaea reveals strategies for static and dynamic osmo-response.</title>
        <authorList>
            <person name="Becker E.A."/>
            <person name="Seitzer P.M."/>
            <person name="Tritt A."/>
            <person name="Larsen D."/>
            <person name="Krusor M."/>
            <person name="Yao A.I."/>
            <person name="Wu D."/>
            <person name="Madern D."/>
            <person name="Eisen J.A."/>
            <person name="Darling A.E."/>
            <person name="Facciotti M.T."/>
        </authorList>
    </citation>
    <scope>NUCLEOTIDE SEQUENCE [LARGE SCALE GENOMIC DNA]</scope>
    <source>
        <strain evidence="3">B3</strain>
        <strain evidence="5">DSM 18796 / CECT 7217 / JCM 14584 / KCTC 4019 / B3</strain>
    </source>
</reference>
<dbReference type="AlphaFoldDB" id="D8J3F7"/>